<dbReference type="Pfam" id="PF24838">
    <property type="entry name" value="8xMP"/>
    <property type="match status" value="1"/>
</dbReference>
<name>A0A2N4YRM3_KLEVA</name>
<dbReference type="InterPro" id="IPR056918">
    <property type="entry name" value="8xMP"/>
</dbReference>
<reference evidence="2 3" key="2">
    <citation type="submission" date="2018-01" db="EMBL/GenBank/DDBJ databases">
        <title>Genomic study of Klebsiella pneumoniae.</title>
        <authorList>
            <person name="Yang Y."/>
            <person name="Bicalho R."/>
        </authorList>
    </citation>
    <scope>NUCLEOTIDE SEQUENCE [LARGE SCALE GENOMIC DNA]</scope>
    <source>
        <strain evidence="2 3">A8</strain>
    </source>
</reference>
<organism evidence="2 3">
    <name type="scientific">Klebsiella variicola</name>
    <dbReference type="NCBI Taxonomy" id="244366"/>
    <lineage>
        <taxon>Bacteria</taxon>
        <taxon>Pseudomonadati</taxon>
        <taxon>Pseudomonadota</taxon>
        <taxon>Gammaproteobacteria</taxon>
        <taxon>Enterobacterales</taxon>
        <taxon>Enterobacteriaceae</taxon>
        <taxon>Klebsiella/Raoultella group</taxon>
        <taxon>Klebsiella</taxon>
        <taxon>Klebsiella pneumoniae complex</taxon>
    </lineage>
</organism>
<dbReference type="EMBL" id="PIDP01001843">
    <property type="protein sequence ID" value="PLM86062.1"/>
    <property type="molecule type" value="Genomic_DNA"/>
</dbReference>
<evidence type="ECO:0000256" key="1">
    <source>
        <dbReference type="SAM" id="Phobius"/>
    </source>
</evidence>
<keyword evidence="1" id="KW-1133">Transmembrane helix</keyword>
<reference evidence="2 3" key="1">
    <citation type="submission" date="2017-11" db="EMBL/GenBank/DDBJ databases">
        <authorList>
            <person name="Han C.G."/>
        </authorList>
    </citation>
    <scope>NUCLEOTIDE SEQUENCE [LARGE SCALE GENOMIC DNA]</scope>
    <source>
        <strain evidence="2 3">A8</strain>
    </source>
</reference>
<protein>
    <submittedName>
        <fullName evidence="2">Uncharacterized protein</fullName>
    </submittedName>
</protein>
<sequence length="68" mass="7782">MSNPCKRDKALTYALEIRKFEIELYWKRATYFWTFIGASLVAFIAIQSSNSLLAEYRGELTLLVGCLG</sequence>
<keyword evidence="1" id="KW-0472">Membrane</keyword>
<gene>
    <name evidence="2" type="ORF">CWN47_31990</name>
</gene>
<comment type="caution">
    <text evidence="2">The sequence shown here is derived from an EMBL/GenBank/DDBJ whole genome shotgun (WGS) entry which is preliminary data.</text>
</comment>
<proteinExistence type="predicted"/>
<feature type="transmembrane region" description="Helical" evidence="1">
    <location>
        <begin position="29"/>
        <end position="46"/>
    </location>
</feature>
<keyword evidence="1" id="KW-0812">Transmembrane</keyword>
<accession>A0A2N4YRM3</accession>
<evidence type="ECO:0000313" key="2">
    <source>
        <dbReference type="EMBL" id="PLM86062.1"/>
    </source>
</evidence>
<evidence type="ECO:0000313" key="3">
    <source>
        <dbReference type="Proteomes" id="UP000234412"/>
    </source>
</evidence>
<dbReference type="Proteomes" id="UP000234412">
    <property type="component" value="Unassembled WGS sequence"/>
</dbReference>
<dbReference type="AlphaFoldDB" id="A0A2N4YRM3"/>
<feature type="non-terminal residue" evidence="2">
    <location>
        <position position="68"/>
    </location>
</feature>